<dbReference type="Pfam" id="PF24587">
    <property type="entry name" value="DUF7612"/>
    <property type="match status" value="1"/>
</dbReference>
<feature type="compositionally biased region" description="Polar residues" evidence="1">
    <location>
        <begin position="334"/>
        <end position="354"/>
    </location>
</feature>
<feature type="compositionally biased region" description="Low complexity" evidence="1">
    <location>
        <begin position="47"/>
        <end position="61"/>
    </location>
</feature>
<feature type="compositionally biased region" description="Low complexity" evidence="1">
    <location>
        <begin position="453"/>
        <end position="469"/>
    </location>
</feature>
<evidence type="ECO:0000313" key="6">
    <source>
        <dbReference type="EMBL" id="KMM69939.1"/>
    </source>
</evidence>
<feature type="domain" description="DUF7614" evidence="5">
    <location>
        <begin position="1019"/>
        <end position="1146"/>
    </location>
</feature>
<feature type="compositionally biased region" description="Basic and acidic residues" evidence="1">
    <location>
        <begin position="236"/>
        <end position="250"/>
    </location>
</feature>
<dbReference type="InterPro" id="IPR056030">
    <property type="entry name" value="DUF7611"/>
</dbReference>
<dbReference type="Pfam" id="PF24586">
    <property type="entry name" value="DUF7611"/>
    <property type="match status" value="1"/>
</dbReference>
<dbReference type="InterPro" id="IPR056031">
    <property type="entry name" value="DUF7612"/>
</dbReference>
<evidence type="ECO:0000256" key="1">
    <source>
        <dbReference type="SAM" id="MobiDB-lite"/>
    </source>
</evidence>
<reference evidence="7" key="2">
    <citation type="journal article" date="2009" name="Genome Res.">
        <title>Comparative genomic analyses of the human fungal pathogens Coccidioides and their relatives.</title>
        <authorList>
            <person name="Sharpton T.J."/>
            <person name="Stajich J.E."/>
            <person name="Rounsley S.D."/>
            <person name="Gardner M.J."/>
            <person name="Wortman J.R."/>
            <person name="Jordar V.S."/>
            <person name="Maiti R."/>
            <person name="Kodira C.D."/>
            <person name="Neafsey D.E."/>
            <person name="Zeng Q."/>
            <person name="Hung C.-Y."/>
            <person name="McMahan C."/>
            <person name="Muszewska A."/>
            <person name="Grynberg M."/>
            <person name="Mandel M.A."/>
            <person name="Kellner E.M."/>
            <person name="Barker B.M."/>
            <person name="Galgiani J.N."/>
            <person name="Orbach M.J."/>
            <person name="Kirkland T.N."/>
            <person name="Cole G.T."/>
            <person name="Henn M.R."/>
            <person name="Birren B.W."/>
            <person name="Taylor J.W."/>
        </authorList>
    </citation>
    <scope>NUCLEOTIDE SEQUENCE [LARGE SCALE GENOMIC DNA]</scope>
    <source>
        <strain evidence="7">RMSCC 3488</strain>
    </source>
</reference>
<feature type="region of interest" description="Disordered" evidence="1">
    <location>
        <begin position="1"/>
        <end position="196"/>
    </location>
</feature>
<feature type="compositionally biased region" description="Low complexity" evidence="1">
    <location>
        <begin position="281"/>
        <end position="291"/>
    </location>
</feature>
<reference evidence="7" key="3">
    <citation type="journal article" date="2010" name="Genome Res.">
        <title>Population genomic sequencing of Coccidioides fungi reveals recent hybridization and transposon control.</title>
        <authorList>
            <person name="Neafsey D.E."/>
            <person name="Barker B.M."/>
            <person name="Sharpton T.J."/>
            <person name="Stajich J.E."/>
            <person name="Park D.J."/>
            <person name="Whiston E."/>
            <person name="Hung C.-Y."/>
            <person name="McMahan C."/>
            <person name="White J."/>
            <person name="Sykes S."/>
            <person name="Heiman D."/>
            <person name="Young S."/>
            <person name="Zeng Q."/>
            <person name="Abouelleil A."/>
            <person name="Aftuck L."/>
            <person name="Bessette D."/>
            <person name="Brown A."/>
            <person name="FitzGerald M."/>
            <person name="Lui A."/>
            <person name="Macdonald J.P."/>
            <person name="Priest M."/>
            <person name="Orbach M.J."/>
            <person name="Galgiani J.N."/>
            <person name="Kirkland T.N."/>
            <person name="Cole G.T."/>
            <person name="Birren B.W."/>
            <person name="Henn M.R."/>
            <person name="Taylor J.W."/>
            <person name="Rounsley S.D."/>
        </authorList>
    </citation>
    <scope>NUCLEOTIDE SEQUENCE [LARGE SCALE GENOMIC DNA]</scope>
    <source>
        <strain evidence="7">RMSCC 3488</strain>
    </source>
</reference>
<feature type="domain" description="DUF7611" evidence="2">
    <location>
        <begin position="567"/>
        <end position="721"/>
    </location>
</feature>
<feature type="compositionally biased region" description="Polar residues" evidence="1">
    <location>
        <begin position="178"/>
        <end position="196"/>
    </location>
</feature>
<name>A0A0J6FM29_COCPO</name>
<dbReference type="Pfam" id="PF24588">
    <property type="entry name" value="DUF7613"/>
    <property type="match status" value="1"/>
</dbReference>
<dbReference type="OrthoDB" id="4356615at2759"/>
<gene>
    <name evidence="6" type="ORF">CPAG_06251</name>
</gene>
<dbReference type="Proteomes" id="UP000054567">
    <property type="component" value="Unassembled WGS sequence"/>
</dbReference>
<reference evidence="6 7" key="1">
    <citation type="submission" date="2007-06" db="EMBL/GenBank/DDBJ databases">
        <title>The Genome Sequence of Coccidioides posadasii RMSCC_3488.</title>
        <authorList>
            <consortium name="Coccidioides Genome Resources Consortium"/>
            <consortium name="The Broad Institute Genome Sequencing Platform"/>
            <person name="Henn M.R."/>
            <person name="Sykes S."/>
            <person name="Young S."/>
            <person name="Jaffe D."/>
            <person name="Berlin A."/>
            <person name="Alvarez P."/>
            <person name="Butler J."/>
            <person name="Gnerre S."/>
            <person name="Grabherr M."/>
            <person name="Mauceli E."/>
            <person name="Brockman W."/>
            <person name="Kodira C."/>
            <person name="Alvarado L."/>
            <person name="Zeng Q."/>
            <person name="Crawford M."/>
            <person name="Antoine C."/>
            <person name="Devon K."/>
            <person name="Galgiani J."/>
            <person name="Orsborn K."/>
            <person name="Lewis M.L."/>
            <person name="Nusbaum C."/>
            <person name="Galagan J."/>
            <person name="Birren B."/>
        </authorList>
    </citation>
    <scope>NUCLEOTIDE SEQUENCE [LARGE SCALE GENOMIC DNA]</scope>
    <source>
        <strain evidence="6 7">RMSCC 3488</strain>
    </source>
</reference>
<feature type="region of interest" description="Disordered" evidence="1">
    <location>
        <begin position="452"/>
        <end position="471"/>
    </location>
</feature>
<dbReference type="Pfam" id="PF24589">
    <property type="entry name" value="DUF7614"/>
    <property type="match status" value="1"/>
</dbReference>
<protein>
    <submittedName>
        <fullName evidence="6">Uncharacterized protein</fullName>
    </submittedName>
</protein>
<dbReference type="InterPro" id="IPR056032">
    <property type="entry name" value="DUF7613"/>
</dbReference>
<evidence type="ECO:0000259" key="4">
    <source>
        <dbReference type="Pfam" id="PF24588"/>
    </source>
</evidence>
<feature type="compositionally biased region" description="Basic and acidic residues" evidence="1">
    <location>
        <begin position="150"/>
        <end position="167"/>
    </location>
</feature>
<dbReference type="AlphaFoldDB" id="A0A0J6FM29"/>
<feature type="compositionally biased region" description="Low complexity" evidence="1">
    <location>
        <begin position="365"/>
        <end position="377"/>
    </location>
</feature>
<accession>A0A0J6FM29</accession>
<feature type="domain" description="DUF7613" evidence="4">
    <location>
        <begin position="858"/>
        <end position="1013"/>
    </location>
</feature>
<organism evidence="6 7">
    <name type="scientific">Coccidioides posadasii RMSCC 3488</name>
    <dbReference type="NCBI Taxonomy" id="454284"/>
    <lineage>
        <taxon>Eukaryota</taxon>
        <taxon>Fungi</taxon>
        <taxon>Dikarya</taxon>
        <taxon>Ascomycota</taxon>
        <taxon>Pezizomycotina</taxon>
        <taxon>Eurotiomycetes</taxon>
        <taxon>Eurotiomycetidae</taxon>
        <taxon>Onygenales</taxon>
        <taxon>Onygenaceae</taxon>
        <taxon>Coccidioides</taxon>
    </lineage>
</organism>
<proteinExistence type="predicted"/>
<feature type="region of interest" description="Disordered" evidence="1">
    <location>
        <begin position="215"/>
        <end position="388"/>
    </location>
</feature>
<dbReference type="InterPro" id="IPR056033">
    <property type="entry name" value="DUF7614"/>
</dbReference>
<feature type="compositionally biased region" description="Basic and acidic residues" evidence="1">
    <location>
        <begin position="24"/>
        <end position="40"/>
    </location>
</feature>
<sequence>MMVVETSEHGISAVAESKARKWRDKIFSKEKDSKAVRDAQIDDFLGSSRIQPQSQPRASPRPGVPSPRIDVSVSQRSHVNVEQPLLDSSYLSHNTTSPVKRRRRKGLKVQFSNDPPEVMGEGGDEAEAPTKDMIAVYRTRSNSSASTFTDRSDSSPVDEHSPSEPHSYRHGIPPSIAVQHQSPVSEQQAPWQPLLMQNSQDTDFLLSLGESVRGSRLSLRQSSDPNSFARRVQAKMRAEEGRAFQKHFNEEGDSPTDTTSPAQSYPTQAASDLPKTEEKSSPPSFWSSVLSALPDESQHSRRPSPPSSNATPTSAHINNPPASYKAPRQPSPPFSNANPTSTHASGTPASYTTTRPPPYLKSPESSTASTQQSFQSCTEDKDSSSSKNLRNVASMVSDTALSDFSDYVNHFNKLFSLSAESVKPSMETSLSEWVRACVWWFLKGRGELEVSIRSRPSSSGGNSSQASPGDQSQQAVVNLAKAWWINQTIVPQHPELSRFGKISTDEMLSVAKSTGDLRIAHLITLHQNVIRHLRGLAMSMKRHNILPSGNDAPPLLQSVDTSVWIKYPFFAPDISAILSGSVSKSMLVDMSTRHPDLGDMMPMGDTSRYFCYGRMFVEAHISSGDDASQQIAIPCMLSITRNRKDPHVIATITSQSELVNITIQADKKQGPTWADVDWHVRGCTMRLQLPRGFELDVHFRQPDFNMIWKIVEYSRKVEASFNPEAGEKLIFEEVLDVFQYMDSRPSKAFPPEPSPRCRIRLFEKTVKITEGTGTRESHRGYRFIAVTSPKVKSLTSVSHFLGNGAPVVFGYLRGDNGAPALMLKVQDGDALCSMILTFSDAEHRSKMHSLLLGIIPSDDELQTAEIPLKSFSIEQPIEKGSGGLQSKTPLKFTSPSITVINQNPSLTDHGYAPTILSERLRAFISSNWGSVTDRINLGPGDLRIGLDVNVPTAMTVYRPPQNDLTIAVAENLVPKELPDELASLLKTASSKSLVRKYNFASVQALHTFQQAITGFKVRFDGYSTSFAISRRRMVVPIYKKWEAGRTRLQIIEQEKIVQLVVFFSDFSHGKCMNFVLKSTDNFESSSRPGKYAIKLVDAKFALPRGNDDEFAEFVCLDMPEYPGEHDDITIYFDSENDRFNFQSAIPGSVKSPLRASSFKR</sequence>
<dbReference type="VEuPathDB" id="FungiDB:CPAG_06251"/>
<feature type="compositionally biased region" description="Polar residues" evidence="1">
    <location>
        <begin position="89"/>
        <end position="98"/>
    </location>
</feature>
<evidence type="ECO:0000313" key="7">
    <source>
        <dbReference type="Proteomes" id="UP000054567"/>
    </source>
</evidence>
<feature type="compositionally biased region" description="Polar residues" evidence="1">
    <location>
        <begin position="255"/>
        <end position="270"/>
    </location>
</feature>
<feature type="domain" description="DUF7612" evidence="3">
    <location>
        <begin position="723"/>
        <end position="854"/>
    </location>
</feature>
<evidence type="ECO:0000259" key="5">
    <source>
        <dbReference type="Pfam" id="PF24589"/>
    </source>
</evidence>
<evidence type="ECO:0000259" key="3">
    <source>
        <dbReference type="Pfam" id="PF24587"/>
    </source>
</evidence>
<evidence type="ECO:0000259" key="2">
    <source>
        <dbReference type="Pfam" id="PF24586"/>
    </source>
</evidence>
<dbReference type="EMBL" id="DS268112">
    <property type="protein sequence ID" value="KMM69939.1"/>
    <property type="molecule type" value="Genomic_DNA"/>
</dbReference>
<feature type="compositionally biased region" description="Polar residues" evidence="1">
    <location>
        <begin position="139"/>
        <end position="149"/>
    </location>
</feature>